<evidence type="ECO:0000256" key="1">
    <source>
        <dbReference type="SAM" id="Phobius"/>
    </source>
</evidence>
<feature type="transmembrane region" description="Helical" evidence="1">
    <location>
        <begin position="184"/>
        <end position="203"/>
    </location>
</feature>
<keyword evidence="1" id="KW-1133">Transmembrane helix</keyword>
<dbReference type="Pfam" id="PF12679">
    <property type="entry name" value="ABC2_membrane_2"/>
    <property type="match status" value="1"/>
</dbReference>
<dbReference type="PANTHER" id="PTHR43471">
    <property type="entry name" value="ABC TRANSPORTER PERMEASE"/>
    <property type="match status" value="1"/>
</dbReference>
<gene>
    <name evidence="2" type="ORF">A2650_00715</name>
</gene>
<sequence length="253" mass="27950">MKNTLVIAKSTFRQTIRDKILYGIVVFALIFLGSTVVLGSLSLGEEVFVIRNLGLAGIYIFGLIITIFLGATIVYDEVEKRTTYFLLSKPVSRADVVMGKFLGLLAAVSITTLLMLGAYLLTVVLSGGNFDYLSIGAVFLQIMEMAVLIAILILFSVFTTPLAATIYTILILYIGHLLPLIKQYALNSGLVAKYILTAVYYIFPNLEKFDIRNLIVHQIQVSFKESAISVGYAVIYVVLVVYLAQLLLNKKEL</sequence>
<feature type="transmembrane region" description="Helical" evidence="1">
    <location>
        <begin position="230"/>
        <end position="248"/>
    </location>
</feature>
<name>A0A1F8EKM1_9BACT</name>
<dbReference type="PANTHER" id="PTHR43471:SF10">
    <property type="entry name" value="SLL1107 PROTEIN"/>
    <property type="match status" value="1"/>
</dbReference>
<dbReference type="GO" id="GO:0140359">
    <property type="term" value="F:ABC-type transporter activity"/>
    <property type="evidence" value="ECO:0007669"/>
    <property type="project" value="InterPro"/>
</dbReference>
<dbReference type="Proteomes" id="UP000177117">
    <property type="component" value="Unassembled WGS sequence"/>
</dbReference>
<proteinExistence type="predicted"/>
<accession>A0A1F8EKM1</accession>
<keyword evidence="1" id="KW-0812">Transmembrane</keyword>
<comment type="caution">
    <text evidence="2">The sequence shown here is derived from an EMBL/GenBank/DDBJ whole genome shotgun (WGS) entry which is preliminary data.</text>
</comment>
<dbReference type="AlphaFoldDB" id="A0A1F8EKM1"/>
<protein>
    <recommendedName>
        <fullName evidence="4">ABC transporter permease</fullName>
    </recommendedName>
</protein>
<evidence type="ECO:0008006" key="4">
    <source>
        <dbReference type="Google" id="ProtNLM"/>
    </source>
</evidence>
<reference evidence="2 3" key="1">
    <citation type="journal article" date="2016" name="Nat. Commun.">
        <title>Thousands of microbial genomes shed light on interconnected biogeochemical processes in an aquifer system.</title>
        <authorList>
            <person name="Anantharaman K."/>
            <person name="Brown C.T."/>
            <person name="Hug L.A."/>
            <person name="Sharon I."/>
            <person name="Castelle C.J."/>
            <person name="Probst A.J."/>
            <person name="Thomas B.C."/>
            <person name="Singh A."/>
            <person name="Wilkins M.J."/>
            <person name="Karaoz U."/>
            <person name="Brodie E.L."/>
            <person name="Williams K.H."/>
            <person name="Hubbard S.S."/>
            <person name="Banfield J.F."/>
        </authorList>
    </citation>
    <scope>NUCLEOTIDE SEQUENCE [LARGE SCALE GENOMIC DNA]</scope>
</reference>
<keyword evidence="1" id="KW-0472">Membrane</keyword>
<feature type="transmembrane region" description="Helical" evidence="1">
    <location>
        <begin position="96"/>
        <end position="125"/>
    </location>
</feature>
<organism evidence="2 3">
    <name type="scientific">Candidatus Yanofskybacteria bacterium RIFCSPHIGHO2_01_FULL_41_53</name>
    <dbReference type="NCBI Taxonomy" id="1802663"/>
    <lineage>
        <taxon>Bacteria</taxon>
        <taxon>Candidatus Yanofskyibacteriota</taxon>
    </lineage>
</organism>
<evidence type="ECO:0000313" key="3">
    <source>
        <dbReference type="Proteomes" id="UP000177117"/>
    </source>
</evidence>
<dbReference type="EMBL" id="MGJD01000006">
    <property type="protein sequence ID" value="OGN01391.1"/>
    <property type="molecule type" value="Genomic_DNA"/>
</dbReference>
<feature type="transmembrane region" description="Helical" evidence="1">
    <location>
        <begin position="53"/>
        <end position="75"/>
    </location>
</feature>
<dbReference type="GO" id="GO:0005886">
    <property type="term" value="C:plasma membrane"/>
    <property type="evidence" value="ECO:0007669"/>
    <property type="project" value="UniProtKB-SubCell"/>
</dbReference>
<evidence type="ECO:0000313" key="2">
    <source>
        <dbReference type="EMBL" id="OGN01391.1"/>
    </source>
</evidence>
<feature type="transmembrane region" description="Helical" evidence="1">
    <location>
        <begin position="20"/>
        <end position="41"/>
    </location>
</feature>